<keyword evidence="2" id="KW-1185">Reference proteome</keyword>
<dbReference type="PATRIC" id="fig|1391653.3.peg.2092"/>
<dbReference type="STRING" id="1391653.AKJ08_2001"/>
<dbReference type="KEGG" id="vin:AKJ08_2001"/>
<organism evidence="1 2">
    <name type="scientific">Vulgatibacter incomptus</name>
    <dbReference type="NCBI Taxonomy" id="1391653"/>
    <lineage>
        <taxon>Bacteria</taxon>
        <taxon>Pseudomonadati</taxon>
        <taxon>Myxococcota</taxon>
        <taxon>Myxococcia</taxon>
        <taxon>Myxococcales</taxon>
        <taxon>Cystobacterineae</taxon>
        <taxon>Vulgatibacteraceae</taxon>
        <taxon>Vulgatibacter</taxon>
    </lineage>
</organism>
<reference evidence="1 2" key="1">
    <citation type="submission" date="2015-08" db="EMBL/GenBank/DDBJ databases">
        <authorList>
            <person name="Babu N.S."/>
            <person name="Beckwith C.J."/>
            <person name="Beseler K.G."/>
            <person name="Brison A."/>
            <person name="Carone J.V."/>
            <person name="Caskin T.P."/>
            <person name="Diamond M."/>
            <person name="Durham M.E."/>
            <person name="Foxe J.M."/>
            <person name="Go M."/>
            <person name="Henderson B.A."/>
            <person name="Jones I.B."/>
            <person name="McGettigan J.A."/>
            <person name="Micheletti S.J."/>
            <person name="Nasrallah M.E."/>
            <person name="Ortiz D."/>
            <person name="Piller C.R."/>
            <person name="Privatt S.R."/>
            <person name="Schneider S.L."/>
            <person name="Sharp S."/>
            <person name="Smith T.C."/>
            <person name="Stanton J.D."/>
            <person name="Ullery H.E."/>
            <person name="Wilson R.J."/>
            <person name="Serrano M.G."/>
            <person name="Buck G."/>
            <person name="Lee V."/>
            <person name="Wang Y."/>
            <person name="Carvalho R."/>
            <person name="Voegtly L."/>
            <person name="Shi R."/>
            <person name="Duckworth R."/>
            <person name="Johnson A."/>
            <person name="Loviza R."/>
            <person name="Walstead R."/>
            <person name="Shah Z."/>
            <person name="Kiflezghi M."/>
            <person name="Wade K."/>
            <person name="Ball S.L."/>
            <person name="Bradley K.W."/>
            <person name="Asai D.J."/>
            <person name="Bowman C.A."/>
            <person name="Russell D.A."/>
            <person name="Pope W.H."/>
            <person name="Jacobs-Sera D."/>
            <person name="Hendrix R.W."/>
            <person name="Hatfull G.F."/>
        </authorList>
    </citation>
    <scope>NUCLEOTIDE SEQUENCE [LARGE SCALE GENOMIC DNA]</scope>
    <source>
        <strain evidence="1 2">DSM 27710</strain>
    </source>
</reference>
<dbReference type="EMBL" id="CP012332">
    <property type="protein sequence ID" value="AKU91614.1"/>
    <property type="molecule type" value="Genomic_DNA"/>
</dbReference>
<name>A0A0K1PER6_9BACT</name>
<dbReference type="Gene3D" id="3.90.10.10">
    <property type="entry name" value="Cytochrome C3"/>
    <property type="match status" value="1"/>
</dbReference>
<dbReference type="Proteomes" id="UP000055590">
    <property type="component" value="Chromosome"/>
</dbReference>
<dbReference type="AlphaFoldDB" id="A0A0K1PER6"/>
<proteinExistence type="predicted"/>
<dbReference type="SUPFAM" id="SSF48695">
    <property type="entry name" value="Multiheme cytochromes"/>
    <property type="match status" value="1"/>
</dbReference>
<dbReference type="CDD" id="cd08168">
    <property type="entry name" value="Cytochrom_C3"/>
    <property type="match status" value="1"/>
</dbReference>
<protein>
    <submittedName>
        <fullName evidence="1">Uncharacterized protein</fullName>
    </submittedName>
</protein>
<accession>A0A0K1PER6</accession>
<gene>
    <name evidence="1" type="ORF">AKJ08_2001</name>
</gene>
<evidence type="ECO:0000313" key="1">
    <source>
        <dbReference type="EMBL" id="AKU91614.1"/>
    </source>
</evidence>
<dbReference type="InterPro" id="IPR036280">
    <property type="entry name" value="Multihaem_cyt_sf"/>
</dbReference>
<sequence length="558" mass="60713">MAAAGILLVPWAGQAKASTPVPLALEIDNGEGKPIDLAKGRTYYLDTLDIRAAIGAYADEGVDGLKFQGDFRNLDWRGVSKAEQEFVLLANADGTYTRRAFYRNAAWMNQNGFIMLDQVDARGRVTGEGAVLLTGDSGSRSITDAFFIRRMRAIQWTYDCPTATDCTGARSFEEEALVELRNATTLVGASQTFKLHPQTAAIRVTWSQNLLRPYFVPIRQIDKPAYAYGFQIGVQAITPARKDGTYAAGTDVSFRVTLRDGEGKALHAPGTLPSYMDTVLNEDPAGIRYYTAFFDPTTTYYRRKHRERMLMAQIIGPAQRIQPIRSILALEDFLQPGTQNPGQLPRDGVYSEVQTLPQGSDLFGGAFDPTAYGWTVPVSDIVTFHVPADAPAGTYFVTLKGRRVYMGEDIPATTNVQIQIGTPVVTQANLGVGNCQTCHTNGGELSKVLHGNTNVAACAGCHAPLSFELEGPIAVRLHFIHSRSGRLNTSVQNCSTCHTSVASIQRTSKAACLSCHTSYPAWHETQFGKIESMYVGGGAESFANCTTSCHTNHPGSRL</sequence>
<evidence type="ECO:0000313" key="2">
    <source>
        <dbReference type="Proteomes" id="UP000055590"/>
    </source>
</evidence>